<dbReference type="UniPathway" id="UPA00109">
    <property type="reaction ID" value="UER00183"/>
</dbReference>
<protein>
    <recommendedName>
        <fullName evidence="3">Fructose-bisphosphate aldolase</fullName>
        <shortName evidence="3">FBP aldolase</shortName>
        <ecNumber evidence="3">4.1.2.13</ecNumber>
    </recommendedName>
</protein>
<dbReference type="AlphaFoldDB" id="A0A218Z9P8"/>
<proteinExistence type="inferred from homology"/>
<dbReference type="Proteomes" id="UP000242519">
    <property type="component" value="Unassembled WGS sequence"/>
</dbReference>
<gene>
    <name evidence="4" type="ORF">B2J93_553</name>
</gene>
<dbReference type="STRING" id="503106.A0A218Z9P8"/>
<dbReference type="InParanoid" id="A0A218Z9P8"/>
<dbReference type="EMBL" id="MZNU01000094">
    <property type="protein sequence ID" value="OWP04708.1"/>
    <property type="molecule type" value="Genomic_DNA"/>
</dbReference>
<comment type="caution">
    <text evidence="4">The sequence shown here is derived from an EMBL/GenBank/DDBJ whole genome shotgun (WGS) entry which is preliminary data.</text>
</comment>
<feature type="binding site" evidence="2">
    <location>
        <position position="139"/>
    </location>
    <ligand>
        <name>Zn(2+)</name>
        <dbReference type="ChEBI" id="CHEBI:29105"/>
        <label>2</label>
    </ligand>
</feature>
<dbReference type="SUPFAM" id="SSF51569">
    <property type="entry name" value="Aldolase"/>
    <property type="match status" value="1"/>
</dbReference>
<dbReference type="GO" id="GO:0004332">
    <property type="term" value="F:fructose-bisphosphate aldolase activity"/>
    <property type="evidence" value="ECO:0007669"/>
    <property type="project" value="UniProtKB-EC"/>
</dbReference>
<comment type="catalytic activity">
    <reaction evidence="3">
        <text>beta-D-fructose 1,6-bisphosphate = D-glyceraldehyde 3-phosphate + dihydroxyacetone phosphate</text>
        <dbReference type="Rhea" id="RHEA:14729"/>
        <dbReference type="ChEBI" id="CHEBI:32966"/>
        <dbReference type="ChEBI" id="CHEBI:57642"/>
        <dbReference type="ChEBI" id="CHEBI:59776"/>
        <dbReference type="EC" id="4.1.2.13"/>
    </reaction>
</comment>
<name>A0A218Z9P8_9HELO</name>
<dbReference type="PIRSF" id="PIRSF001359">
    <property type="entry name" value="F_bP_aldolase_II"/>
    <property type="match status" value="1"/>
</dbReference>
<dbReference type="InterPro" id="IPR050246">
    <property type="entry name" value="Class_II_FBP_aldolase"/>
</dbReference>
<evidence type="ECO:0000256" key="1">
    <source>
        <dbReference type="PIRSR" id="PIRSR001359-1"/>
    </source>
</evidence>
<evidence type="ECO:0000313" key="4">
    <source>
        <dbReference type="EMBL" id="OWP04708.1"/>
    </source>
</evidence>
<feature type="binding site" evidence="2">
    <location>
        <position position="185"/>
    </location>
    <ligand>
        <name>Zn(2+)</name>
        <dbReference type="ChEBI" id="CHEBI:29105"/>
        <label>1</label>
        <note>catalytic</note>
    </ligand>
</feature>
<comment type="cofactor">
    <cofactor evidence="2 3">
        <name>Zn(2+)</name>
        <dbReference type="ChEBI" id="CHEBI:29105"/>
    </cofactor>
    <text evidence="2 3">Binds 2 Zn(2+) ions per subunit. One is catalytic and the other provides a structural contribution.</text>
</comment>
<dbReference type="OrthoDB" id="2558351at2759"/>
<organism evidence="4 5">
    <name type="scientific">Diplocarpon coronariae</name>
    <dbReference type="NCBI Taxonomy" id="2795749"/>
    <lineage>
        <taxon>Eukaryota</taxon>
        <taxon>Fungi</taxon>
        <taxon>Dikarya</taxon>
        <taxon>Ascomycota</taxon>
        <taxon>Pezizomycotina</taxon>
        <taxon>Leotiomycetes</taxon>
        <taxon>Helotiales</taxon>
        <taxon>Drepanopezizaceae</taxon>
        <taxon>Diplocarpon</taxon>
    </lineage>
</organism>
<keyword evidence="3" id="KW-0324">Glycolysis</keyword>
<comment type="function">
    <text evidence="3">Catalyzes the aldol condensation of dihydroxyacetone phosphate (DHAP or glycerone-phosphate) with glyceraldehyde 3-phosphate (G3P) to form fructose 1,6-bisphosphate (FBP) in gluconeogenesis and the reverse reaction in glycolysis.</text>
</comment>
<keyword evidence="2 3" id="KW-0862">Zinc</keyword>
<reference evidence="4 5" key="1">
    <citation type="submission" date="2017-04" db="EMBL/GenBank/DDBJ databases">
        <title>Draft genome sequence of Marssonina coronaria NL1: causal agent of apple blotch.</title>
        <authorList>
            <person name="Cheng Q."/>
        </authorList>
    </citation>
    <scope>NUCLEOTIDE SEQUENCE [LARGE SCALE GENOMIC DNA]</scope>
    <source>
        <strain evidence="4 5">NL1</strain>
    </source>
</reference>
<dbReference type="InterPro" id="IPR000771">
    <property type="entry name" value="FBA_II"/>
</dbReference>
<dbReference type="CDD" id="cd00947">
    <property type="entry name" value="TBP_aldolase_IIB"/>
    <property type="match status" value="1"/>
</dbReference>
<evidence type="ECO:0000256" key="2">
    <source>
        <dbReference type="PIRSR" id="PIRSR001359-3"/>
    </source>
</evidence>
<dbReference type="GO" id="GO:0008270">
    <property type="term" value="F:zinc ion binding"/>
    <property type="evidence" value="ECO:0007669"/>
    <property type="project" value="UniProtKB-UniRule"/>
</dbReference>
<dbReference type="InterPro" id="IPR013785">
    <property type="entry name" value="Aldolase_TIM"/>
</dbReference>
<accession>A0A218Z9P8</accession>
<keyword evidence="5" id="KW-1185">Reference proteome</keyword>
<keyword evidence="2 3" id="KW-0479">Metal-binding</keyword>
<dbReference type="PANTHER" id="PTHR30304:SF0">
    <property type="entry name" value="D-TAGATOSE-1,6-BISPHOSPHATE ALDOLASE SUBUNIT GATY-RELATED"/>
    <property type="match status" value="1"/>
</dbReference>
<dbReference type="Pfam" id="PF01116">
    <property type="entry name" value="F_bP_aldolase"/>
    <property type="match status" value="1"/>
</dbReference>
<dbReference type="Gene3D" id="3.20.20.70">
    <property type="entry name" value="Aldolase class I"/>
    <property type="match status" value="1"/>
</dbReference>
<dbReference type="GO" id="GO:0006096">
    <property type="term" value="P:glycolytic process"/>
    <property type="evidence" value="ECO:0007669"/>
    <property type="project" value="UniProtKB-UniPathway"/>
</dbReference>
<comment type="pathway">
    <text evidence="3">Carbohydrate degradation; glycolysis; D-glyceraldehyde 3-phosphate and glycerone phosphate from D-glucose: step 4/4.</text>
</comment>
<feature type="binding site" evidence="2">
    <location>
        <position position="218"/>
    </location>
    <ligand>
        <name>Zn(2+)</name>
        <dbReference type="ChEBI" id="CHEBI:29105"/>
        <label>1</label>
        <note>catalytic</note>
    </ligand>
</feature>
<dbReference type="PANTHER" id="PTHR30304">
    <property type="entry name" value="D-TAGATOSE-1,6-BISPHOSPHATE ALDOLASE"/>
    <property type="match status" value="1"/>
</dbReference>
<feature type="binding site" evidence="2">
    <location>
        <position position="88"/>
    </location>
    <ligand>
        <name>Zn(2+)</name>
        <dbReference type="ChEBI" id="CHEBI:29105"/>
        <label>1</label>
        <note>catalytic</note>
    </ligand>
</feature>
<evidence type="ECO:0000256" key="3">
    <source>
        <dbReference type="RuleBase" id="RU366023"/>
    </source>
</evidence>
<comment type="similarity">
    <text evidence="3">Belongs to the class II fructose-bisphosphate aldolase family.</text>
</comment>
<keyword evidence="3" id="KW-0456">Lyase</keyword>
<sequence>MAAPKSLADNKSSAILDAAEKGGYGVIAVCCYNFEEIVATCRAAEATSSPAMVLLFPWAMQRFGPLLVNMAADACRSARVPVALHLDHCQDAELVRYAATLPFDSIMVDMSHHDKEENLRLTRELTAHCHERGIATEAEPGRIEGGEDGVRDTAALEGILTTPAQAREFLDTGIDYLAPAFGNVHGAYSRHGPRAHLQFAQLEAVQQAARERGRLVLHGSGSFTEDLYQDCIKRGISKINVNAQLVEPWSEMMRARTEFTPLTKLVEDSIDLFQAEVEKLMRMAGSCGRA</sequence>
<feature type="active site" description="Proton donor" evidence="1">
    <location>
        <position position="87"/>
    </location>
</feature>
<evidence type="ECO:0000313" key="5">
    <source>
        <dbReference type="Proteomes" id="UP000242519"/>
    </source>
</evidence>
<feature type="binding site" evidence="2">
    <location>
        <position position="109"/>
    </location>
    <ligand>
        <name>Zn(2+)</name>
        <dbReference type="ChEBI" id="CHEBI:29105"/>
        <label>2</label>
    </ligand>
</feature>
<dbReference type="EC" id="4.1.2.13" evidence="3"/>